<protein>
    <recommendedName>
        <fullName evidence="3">BTB domain-containing protein</fullName>
    </recommendedName>
</protein>
<dbReference type="EMBL" id="QPFP01000039">
    <property type="protein sequence ID" value="TEB27544.1"/>
    <property type="molecule type" value="Genomic_DNA"/>
</dbReference>
<keyword evidence="2" id="KW-1185">Reference proteome</keyword>
<accession>A0A4Y7T0S8</accession>
<name>A0A4Y7T0S8_COPMI</name>
<reference evidence="1 2" key="1">
    <citation type="journal article" date="2019" name="Nat. Ecol. Evol.">
        <title>Megaphylogeny resolves global patterns of mushroom evolution.</title>
        <authorList>
            <person name="Varga T."/>
            <person name="Krizsan K."/>
            <person name="Foldi C."/>
            <person name="Dima B."/>
            <person name="Sanchez-Garcia M."/>
            <person name="Sanchez-Ramirez S."/>
            <person name="Szollosi G.J."/>
            <person name="Szarkandi J.G."/>
            <person name="Papp V."/>
            <person name="Albert L."/>
            <person name="Andreopoulos W."/>
            <person name="Angelini C."/>
            <person name="Antonin V."/>
            <person name="Barry K.W."/>
            <person name="Bougher N.L."/>
            <person name="Buchanan P."/>
            <person name="Buyck B."/>
            <person name="Bense V."/>
            <person name="Catcheside P."/>
            <person name="Chovatia M."/>
            <person name="Cooper J."/>
            <person name="Damon W."/>
            <person name="Desjardin D."/>
            <person name="Finy P."/>
            <person name="Geml J."/>
            <person name="Haridas S."/>
            <person name="Hughes K."/>
            <person name="Justo A."/>
            <person name="Karasinski D."/>
            <person name="Kautmanova I."/>
            <person name="Kiss B."/>
            <person name="Kocsube S."/>
            <person name="Kotiranta H."/>
            <person name="LaButti K.M."/>
            <person name="Lechner B.E."/>
            <person name="Liimatainen K."/>
            <person name="Lipzen A."/>
            <person name="Lukacs Z."/>
            <person name="Mihaltcheva S."/>
            <person name="Morgado L.N."/>
            <person name="Niskanen T."/>
            <person name="Noordeloos M.E."/>
            <person name="Ohm R.A."/>
            <person name="Ortiz-Santana B."/>
            <person name="Ovrebo C."/>
            <person name="Racz N."/>
            <person name="Riley R."/>
            <person name="Savchenko A."/>
            <person name="Shiryaev A."/>
            <person name="Soop K."/>
            <person name="Spirin V."/>
            <person name="Szebenyi C."/>
            <person name="Tomsovsky M."/>
            <person name="Tulloss R.E."/>
            <person name="Uehling J."/>
            <person name="Grigoriev I.V."/>
            <person name="Vagvolgyi C."/>
            <person name="Papp T."/>
            <person name="Martin F.M."/>
            <person name="Miettinen O."/>
            <person name="Hibbett D.S."/>
            <person name="Nagy L.G."/>
        </authorList>
    </citation>
    <scope>NUCLEOTIDE SEQUENCE [LARGE SCALE GENOMIC DNA]</scope>
    <source>
        <strain evidence="1 2">FP101781</strain>
    </source>
</reference>
<comment type="caution">
    <text evidence="1">The sequence shown here is derived from an EMBL/GenBank/DDBJ whole genome shotgun (WGS) entry which is preliminary data.</text>
</comment>
<gene>
    <name evidence="1" type="ORF">FA13DRAFT_1794704</name>
</gene>
<evidence type="ECO:0000313" key="1">
    <source>
        <dbReference type="EMBL" id="TEB27544.1"/>
    </source>
</evidence>
<evidence type="ECO:0000313" key="2">
    <source>
        <dbReference type="Proteomes" id="UP000298030"/>
    </source>
</evidence>
<organism evidence="1 2">
    <name type="scientific">Coprinellus micaceus</name>
    <name type="common">Glistening ink-cap mushroom</name>
    <name type="synonym">Coprinus micaceus</name>
    <dbReference type="NCBI Taxonomy" id="71717"/>
    <lineage>
        <taxon>Eukaryota</taxon>
        <taxon>Fungi</taxon>
        <taxon>Dikarya</taxon>
        <taxon>Basidiomycota</taxon>
        <taxon>Agaricomycotina</taxon>
        <taxon>Agaricomycetes</taxon>
        <taxon>Agaricomycetidae</taxon>
        <taxon>Agaricales</taxon>
        <taxon>Agaricineae</taxon>
        <taxon>Psathyrellaceae</taxon>
        <taxon>Coprinellus</taxon>
    </lineage>
</organism>
<dbReference type="Proteomes" id="UP000298030">
    <property type="component" value="Unassembled WGS sequence"/>
</dbReference>
<proteinExistence type="predicted"/>
<dbReference type="AlphaFoldDB" id="A0A4Y7T0S8"/>
<evidence type="ECO:0008006" key="3">
    <source>
        <dbReference type="Google" id="ProtNLM"/>
    </source>
</evidence>
<dbReference type="OrthoDB" id="2593747at2759"/>
<sequence>MAESNSGARPAAYWFMHSVVFQGGRDLSGGSGEGETGENPIFLPDTTHDFRSLVKLLQDFDTTAPTPEAGHRLTKGEWFGALRLAQKYQMDEIKEKVIQVLSSPGLLIPVKRIQLACEYHLVQWLIQGVEELLSADITTDKPICLDGLDAETAEKVVIKKCHLRPTISSTVR</sequence>